<feature type="binding site" evidence="10">
    <location>
        <position position="218"/>
    </location>
    <ligand>
        <name>5-aminolevulinate</name>
        <dbReference type="ChEBI" id="CHEBI:356416"/>
        <label>1</label>
    </ligand>
</feature>
<evidence type="ECO:0000313" key="15">
    <source>
        <dbReference type="EMBL" id="TQF10966.1"/>
    </source>
</evidence>
<evidence type="ECO:0000256" key="5">
    <source>
        <dbReference type="ARBA" id="ARBA00023133"/>
    </source>
</evidence>
<dbReference type="PIRSF" id="PIRSF001415">
    <property type="entry name" value="Porphbilin_synth"/>
    <property type="match status" value="1"/>
</dbReference>
<dbReference type="SMART" id="SM01004">
    <property type="entry name" value="ALAD"/>
    <property type="match status" value="1"/>
</dbReference>
<dbReference type="PROSITE" id="PS00169">
    <property type="entry name" value="D_ALA_DEHYDRATASE"/>
    <property type="match status" value="1"/>
</dbReference>
<evidence type="ECO:0000256" key="9">
    <source>
        <dbReference type="PIRSR" id="PIRSR001415-1"/>
    </source>
</evidence>
<evidence type="ECO:0000256" key="7">
    <source>
        <dbReference type="ARBA" id="ARBA00023244"/>
    </source>
</evidence>
<evidence type="ECO:0000256" key="4">
    <source>
        <dbReference type="ARBA" id="ARBA00020771"/>
    </source>
</evidence>
<proteinExistence type="inferred from homology"/>
<dbReference type="PRINTS" id="PR00144">
    <property type="entry name" value="DALDHYDRTASE"/>
</dbReference>
<feature type="binding site" evidence="10">
    <location>
        <position position="326"/>
    </location>
    <ligand>
        <name>5-aminolevulinate</name>
        <dbReference type="ChEBI" id="CHEBI:356416"/>
        <label>2</label>
    </ligand>
</feature>
<keyword evidence="5" id="KW-0350">Heme biosynthesis</keyword>
<dbReference type="GO" id="GO:0008270">
    <property type="term" value="F:zinc ion binding"/>
    <property type="evidence" value="ECO:0007669"/>
    <property type="project" value="TreeGrafter"/>
</dbReference>
<evidence type="ECO:0000256" key="11">
    <source>
        <dbReference type="PIRSR" id="PIRSR001415-3"/>
    </source>
</evidence>
<organism evidence="15 16">
    <name type="scientific">Myxococcus llanfairpwllgwyngyllgogerychwyrndrobwllllantysiliogogogochensis</name>
    <dbReference type="NCBI Taxonomy" id="2590453"/>
    <lineage>
        <taxon>Bacteria</taxon>
        <taxon>Pseudomonadati</taxon>
        <taxon>Myxococcota</taxon>
        <taxon>Myxococcia</taxon>
        <taxon>Myxococcales</taxon>
        <taxon>Cystobacterineae</taxon>
        <taxon>Myxococcaceae</taxon>
        <taxon>Myxococcus</taxon>
    </lineage>
</organism>
<dbReference type="NCBIfam" id="NF006762">
    <property type="entry name" value="PRK09283.1"/>
    <property type="match status" value="1"/>
</dbReference>
<evidence type="ECO:0000256" key="12">
    <source>
        <dbReference type="PIRSR" id="PIRSR001415-5"/>
    </source>
</evidence>
<keyword evidence="6 13" id="KW-0456">Lyase</keyword>
<dbReference type="Gene3D" id="3.20.20.70">
    <property type="entry name" value="Aldolase class I"/>
    <property type="match status" value="1"/>
</dbReference>
<feature type="binding site" evidence="11">
    <location>
        <position position="143"/>
    </location>
    <ligand>
        <name>Zn(2+)</name>
        <dbReference type="ChEBI" id="CHEBI:29105"/>
        <note>catalytic</note>
    </ligand>
</feature>
<dbReference type="OrthoDB" id="9805001at2"/>
<feature type="binding site" evidence="11">
    <location>
        <position position="135"/>
    </location>
    <ligand>
        <name>Zn(2+)</name>
        <dbReference type="ChEBI" id="CHEBI:29105"/>
        <note>catalytic</note>
    </ligand>
</feature>
<evidence type="ECO:0000256" key="13">
    <source>
        <dbReference type="RuleBase" id="RU000515"/>
    </source>
</evidence>
<dbReference type="EC" id="4.2.1.24" evidence="3 13"/>
<comment type="subunit">
    <text evidence="13">Homooctamer.</text>
</comment>
<keyword evidence="16" id="KW-1185">Reference proteome</keyword>
<dbReference type="InterPro" id="IPR001731">
    <property type="entry name" value="ALAD"/>
</dbReference>
<accession>A0A540WPN9</accession>
<reference evidence="15 16" key="1">
    <citation type="submission" date="2019-06" db="EMBL/GenBank/DDBJ databases">
        <authorList>
            <person name="Livingstone P."/>
            <person name="Whitworth D."/>
        </authorList>
    </citation>
    <scope>NUCLEOTIDE SEQUENCE [LARGE SCALE GENOMIC DNA]</scope>
    <source>
        <strain evidence="15 16">AM401</strain>
    </source>
</reference>
<evidence type="ECO:0000256" key="10">
    <source>
        <dbReference type="PIRSR" id="PIRSR001415-2"/>
    </source>
</evidence>
<feature type="binding site" evidence="10">
    <location>
        <position position="230"/>
    </location>
    <ligand>
        <name>5-aminolevulinate</name>
        <dbReference type="ChEBI" id="CHEBI:356416"/>
        <label>1</label>
    </ligand>
</feature>
<dbReference type="Pfam" id="PF00490">
    <property type="entry name" value="ALAD"/>
    <property type="match status" value="1"/>
</dbReference>
<evidence type="ECO:0000256" key="14">
    <source>
        <dbReference type="RuleBase" id="RU004161"/>
    </source>
</evidence>
<evidence type="ECO:0000256" key="3">
    <source>
        <dbReference type="ARBA" id="ARBA00012053"/>
    </source>
</evidence>
<keyword evidence="11" id="KW-0479">Metal-binding</keyword>
<name>A0A540WPN9_9BACT</name>
<comment type="pathway">
    <text evidence="1">Porphyrin-containing compound metabolism; protoporphyrin-IX biosynthesis; coproporphyrinogen-III from 5-aminolevulinate: step 1/4.</text>
</comment>
<dbReference type="PANTHER" id="PTHR11458">
    <property type="entry name" value="DELTA-AMINOLEVULINIC ACID DEHYDRATASE"/>
    <property type="match status" value="1"/>
</dbReference>
<gene>
    <name evidence="15" type="primary">hemB</name>
    <name evidence="15" type="ORF">FJV41_36760</name>
</gene>
<evidence type="ECO:0000313" key="16">
    <source>
        <dbReference type="Proteomes" id="UP000315369"/>
    </source>
</evidence>
<dbReference type="Proteomes" id="UP000315369">
    <property type="component" value="Unassembled WGS sequence"/>
</dbReference>
<dbReference type="EMBL" id="VIFM01000218">
    <property type="protein sequence ID" value="TQF10966.1"/>
    <property type="molecule type" value="Genomic_DNA"/>
</dbReference>
<dbReference type="AlphaFoldDB" id="A0A540WPN9"/>
<dbReference type="GO" id="GO:0004655">
    <property type="term" value="F:porphobilinogen synthase activity"/>
    <property type="evidence" value="ECO:0007669"/>
    <property type="project" value="UniProtKB-EC"/>
</dbReference>
<dbReference type="FunFam" id="3.20.20.70:FF:000019">
    <property type="entry name" value="Delta-aminolevulinic acid dehydratase"/>
    <property type="match status" value="1"/>
</dbReference>
<sequence length="335" mass="36820">MKVGRRRFISASTMAHPVHRPRRLRRSPVLREMVRETRLDPGDFIYPLFVVEGRDVRRPITSMPGIFNLSVEHAVAEARQAKSLGVPSVILFGIPDHKDALGSQAYARDGIVQRAIREIKAAEPDLQVIADVCLCEFTDHGHCGVLEGGHVVNDATLPLLAQMAVTCAQAGADIIAPSDMMDGRVGVIRRALDEVRLTDIPILSYAAKYASGYYGPFREAAQSAPKSGDRRGYQMDPGNVREALREVALDVEEGADMLMVKPALAYLDVIRAVRERFDLPLAAYNVSGEYAMLKAAGQNGWIDYERVMLETLTGIKRAGADLIITYHALEAAKLL</sequence>
<dbReference type="SUPFAM" id="SSF51569">
    <property type="entry name" value="Aldolase"/>
    <property type="match status" value="1"/>
</dbReference>
<dbReference type="InterPro" id="IPR013785">
    <property type="entry name" value="Aldolase_TIM"/>
</dbReference>
<dbReference type="InterPro" id="IPR030656">
    <property type="entry name" value="ALAD_AS"/>
</dbReference>
<dbReference type="GO" id="GO:0005829">
    <property type="term" value="C:cytosol"/>
    <property type="evidence" value="ECO:0007669"/>
    <property type="project" value="TreeGrafter"/>
</dbReference>
<feature type="binding site" evidence="10">
    <location>
        <position position="287"/>
    </location>
    <ligand>
        <name>5-aminolevulinate</name>
        <dbReference type="ChEBI" id="CHEBI:356416"/>
        <label>2</label>
    </ligand>
</feature>
<feature type="binding site" evidence="12">
    <location>
        <position position="246"/>
    </location>
    <ligand>
        <name>Mg(2+)</name>
        <dbReference type="ChEBI" id="CHEBI:18420"/>
    </ligand>
</feature>
<keyword evidence="7 13" id="KW-0627">Porphyrin biosynthesis</keyword>
<dbReference type="GO" id="GO:0006782">
    <property type="term" value="P:protoporphyrinogen IX biosynthetic process"/>
    <property type="evidence" value="ECO:0007669"/>
    <property type="project" value="UniProtKB-UniPathway"/>
</dbReference>
<comment type="catalytic activity">
    <reaction evidence="8 13">
        <text>2 5-aminolevulinate = porphobilinogen + 2 H2O + H(+)</text>
        <dbReference type="Rhea" id="RHEA:24064"/>
        <dbReference type="ChEBI" id="CHEBI:15377"/>
        <dbReference type="ChEBI" id="CHEBI:15378"/>
        <dbReference type="ChEBI" id="CHEBI:58126"/>
        <dbReference type="ChEBI" id="CHEBI:356416"/>
        <dbReference type="EC" id="4.2.1.24"/>
    </reaction>
</comment>
<evidence type="ECO:0000256" key="6">
    <source>
        <dbReference type="ARBA" id="ARBA00023239"/>
    </source>
</evidence>
<keyword evidence="11" id="KW-0862">Zinc</keyword>
<feature type="binding site" evidence="11">
    <location>
        <position position="133"/>
    </location>
    <ligand>
        <name>Zn(2+)</name>
        <dbReference type="ChEBI" id="CHEBI:29105"/>
        <note>catalytic</note>
    </ligand>
</feature>
<dbReference type="CDD" id="cd00384">
    <property type="entry name" value="ALAD_PBGS"/>
    <property type="match status" value="1"/>
</dbReference>
<comment type="caution">
    <text evidence="15">The sequence shown here is derived from an EMBL/GenBank/DDBJ whole genome shotgun (WGS) entry which is preliminary data.</text>
</comment>
<feature type="active site" description="Schiff-base intermediate with substrate" evidence="9">
    <location>
        <position position="261"/>
    </location>
</feature>
<feature type="active site" description="Schiff-base intermediate with substrate" evidence="9">
    <location>
        <position position="208"/>
    </location>
</feature>
<dbReference type="UniPathway" id="UPA00251">
    <property type="reaction ID" value="UER00318"/>
</dbReference>
<evidence type="ECO:0000256" key="1">
    <source>
        <dbReference type="ARBA" id="ARBA00004694"/>
    </source>
</evidence>
<evidence type="ECO:0000256" key="2">
    <source>
        <dbReference type="ARBA" id="ARBA00008055"/>
    </source>
</evidence>
<dbReference type="PANTHER" id="PTHR11458:SF0">
    <property type="entry name" value="DELTA-AMINOLEVULINIC ACID DEHYDRATASE"/>
    <property type="match status" value="1"/>
</dbReference>
<keyword evidence="12" id="KW-0460">Magnesium</keyword>
<evidence type="ECO:0000256" key="8">
    <source>
        <dbReference type="ARBA" id="ARBA00047651"/>
    </source>
</evidence>
<protein>
    <recommendedName>
        <fullName evidence="4 13">Delta-aminolevulinic acid dehydratase</fullName>
        <ecNumber evidence="3 13">4.2.1.24</ecNumber>
    </recommendedName>
</protein>
<comment type="similarity">
    <text evidence="2 14">Belongs to the ALAD family.</text>
</comment>